<accession>A0A0F9AWJ8</accession>
<gene>
    <name evidence="1" type="ORF">LCGC14_2522040</name>
</gene>
<proteinExistence type="predicted"/>
<feature type="non-terminal residue" evidence="1">
    <location>
        <position position="491"/>
    </location>
</feature>
<dbReference type="EMBL" id="LAZR01040709">
    <property type="protein sequence ID" value="KKL13810.1"/>
    <property type="molecule type" value="Genomic_DNA"/>
</dbReference>
<protein>
    <submittedName>
        <fullName evidence="1">Uncharacterized protein</fullName>
    </submittedName>
</protein>
<dbReference type="AlphaFoldDB" id="A0A0F9AWJ8"/>
<evidence type="ECO:0000313" key="1">
    <source>
        <dbReference type="EMBL" id="KKL13810.1"/>
    </source>
</evidence>
<reference evidence="1" key="1">
    <citation type="journal article" date="2015" name="Nature">
        <title>Complex archaea that bridge the gap between prokaryotes and eukaryotes.</title>
        <authorList>
            <person name="Spang A."/>
            <person name="Saw J.H."/>
            <person name="Jorgensen S.L."/>
            <person name="Zaremba-Niedzwiedzka K."/>
            <person name="Martijn J."/>
            <person name="Lind A.E."/>
            <person name="van Eijk R."/>
            <person name="Schleper C."/>
            <person name="Guy L."/>
            <person name="Ettema T.J."/>
        </authorList>
    </citation>
    <scope>NUCLEOTIDE SEQUENCE</scope>
</reference>
<sequence>GYHYSSEASDRRVIVPFLKLAISIYIRLLAAKAPRALITTKKQQLKSTAANLELAVNEIPKEINLQSTLKDIVLEALFFFGVAKVGLSHSGELLGHRVGEPFVDVITLDNLIIDMAAQDLNQIQYVGNTYWMNIENVKNGSVFPNGKTKDLESDTYNFISEDGEEKAESVSIDQTAQLYKKKIQLADVWLPEDGIFATYAVKSGKLIDDFQWKGPELGPYHFLGFDKVPGNLLPIAPVSVWRDLHELGNTLYRKLSDQADSQKTVLGFSGNSEEGVGNFKEARDGDGITFKGQKPEKLTAGGVDPNTLAFFMNNRDLFSYFASNLDSLGGLGAQSDTVGQDKLISAASGAQLRDMASQVVDFSKQIFRSLSFYEWNDLVRTRELERPIPGTDVSIIVPWNRNSRAGTFDMYDLDIDVFSMQDDSPTIKLQKLGAIMQQYIIPMKPLIQEAGGSINIKSILEAVAKYSDFPEIAEFVTFADGFNTEEVGNKS</sequence>
<name>A0A0F9AWJ8_9ZZZZ</name>
<comment type="caution">
    <text evidence="1">The sequence shown here is derived from an EMBL/GenBank/DDBJ whole genome shotgun (WGS) entry which is preliminary data.</text>
</comment>
<organism evidence="1">
    <name type="scientific">marine sediment metagenome</name>
    <dbReference type="NCBI Taxonomy" id="412755"/>
    <lineage>
        <taxon>unclassified sequences</taxon>
        <taxon>metagenomes</taxon>
        <taxon>ecological metagenomes</taxon>
    </lineage>
</organism>
<feature type="non-terminal residue" evidence="1">
    <location>
        <position position="1"/>
    </location>
</feature>